<dbReference type="Gene3D" id="3.40.50.1110">
    <property type="entry name" value="SGNH hydrolase"/>
    <property type="match status" value="1"/>
</dbReference>
<evidence type="ECO:0000259" key="1">
    <source>
        <dbReference type="Pfam" id="PF14606"/>
    </source>
</evidence>
<organism evidence="3 4">
    <name type="scientific">Paenibacillus eucommiae</name>
    <dbReference type="NCBI Taxonomy" id="1355755"/>
    <lineage>
        <taxon>Bacteria</taxon>
        <taxon>Bacillati</taxon>
        <taxon>Bacillota</taxon>
        <taxon>Bacilli</taxon>
        <taxon>Bacillales</taxon>
        <taxon>Paenibacillaceae</taxon>
        <taxon>Paenibacillus</taxon>
    </lineage>
</organism>
<evidence type="ECO:0008006" key="5">
    <source>
        <dbReference type="Google" id="ProtNLM"/>
    </source>
</evidence>
<feature type="domain" description="SGNH hydrolase-type esterase" evidence="1">
    <location>
        <begin position="185"/>
        <end position="361"/>
    </location>
</feature>
<keyword evidence="4" id="KW-1185">Reference proteome</keyword>
<dbReference type="Proteomes" id="UP001519287">
    <property type="component" value="Unassembled WGS sequence"/>
</dbReference>
<dbReference type="InterPro" id="IPR032740">
    <property type="entry name" value="GxDLY"/>
</dbReference>
<dbReference type="SUPFAM" id="SSF52266">
    <property type="entry name" value="SGNH hydrolase"/>
    <property type="match status" value="1"/>
</dbReference>
<name>A0ABS4ILF9_9BACL</name>
<dbReference type="Pfam" id="PF14607">
    <property type="entry name" value="GxDLY"/>
    <property type="match status" value="1"/>
</dbReference>
<accession>A0ABS4ILF9</accession>
<dbReference type="InterPro" id="IPR013830">
    <property type="entry name" value="SGNH_hydro"/>
</dbReference>
<dbReference type="InterPro" id="IPR036514">
    <property type="entry name" value="SGNH_hydro_sf"/>
</dbReference>
<evidence type="ECO:0000313" key="4">
    <source>
        <dbReference type="Proteomes" id="UP001519287"/>
    </source>
</evidence>
<protein>
    <recommendedName>
        <fullName evidence="5">Hydrolase</fullName>
    </recommendedName>
</protein>
<dbReference type="EMBL" id="JAGGLB010000001">
    <property type="protein sequence ID" value="MBP1988417.1"/>
    <property type="molecule type" value="Genomic_DNA"/>
</dbReference>
<dbReference type="RefSeq" id="WP_209968267.1">
    <property type="nucleotide sequence ID" value="NZ_JAGGLB010000001.1"/>
</dbReference>
<comment type="caution">
    <text evidence="3">The sequence shown here is derived from an EMBL/GenBank/DDBJ whole genome shotgun (WGS) entry which is preliminary data.</text>
</comment>
<dbReference type="Pfam" id="PF14606">
    <property type="entry name" value="Lipase_GDSL_3"/>
    <property type="match status" value="1"/>
</dbReference>
<evidence type="ECO:0000313" key="3">
    <source>
        <dbReference type="EMBL" id="MBP1988417.1"/>
    </source>
</evidence>
<reference evidence="3 4" key="1">
    <citation type="submission" date="2021-03" db="EMBL/GenBank/DDBJ databases">
        <title>Genomic Encyclopedia of Type Strains, Phase IV (KMG-IV): sequencing the most valuable type-strain genomes for metagenomic binning, comparative biology and taxonomic classification.</title>
        <authorList>
            <person name="Goeker M."/>
        </authorList>
    </citation>
    <scope>NUCLEOTIDE SEQUENCE [LARGE SCALE GENOMIC DNA]</scope>
    <source>
        <strain evidence="3 4">DSM 26048</strain>
    </source>
</reference>
<sequence>MPEEKKALRIDELDANMSLELPQTGDTKWLSPLHAPFHIAGLAWFEEEGVYRRLPKSPAHKISNAVEELANCTAGGQIRFQTNSAVLKIRVKLQGAANMYHMPATGQCGFDCYIESEGKWLYYSTTTYDHTKTEYESVFFDALEKQNRNIIINFPLYQGVLDVEIGVEPNAEVIAPIPYKHAGRAIFYGTSITQGGCACRPGMAYTNILSRKFPLEFINLGFSGSGLGEPELAEIIATIPDPACLVLDYEANCLNAERMGITLPEFINIYRRVHPEVPILVLSKIKYAREQFFEEAMKARLAMKQVQEETVAQRQRQGDRNIYFYDGSELLGEDFEECTVDGVHPTDLGFLRMAEGLTPVMAQVLGINQA</sequence>
<dbReference type="Gene3D" id="2.60.120.260">
    <property type="entry name" value="Galactose-binding domain-like"/>
    <property type="match status" value="1"/>
</dbReference>
<feature type="domain" description="SGNH hydrolase-type esterase N-terminal" evidence="2">
    <location>
        <begin position="28"/>
        <end position="172"/>
    </location>
</feature>
<evidence type="ECO:0000259" key="2">
    <source>
        <dbReference type="Pfam" id="PF14607"/>
    </source>
</evidence>
<proteinExistence type="predicted"/>
<gene>
    <name evidence="3" type="ORF">J2Z66_000012</name>
</gene>